<dbReference type="PROSITE" id="PS50102">
    <property type="entry name" value="RRM"/>
    <property type="match status" value="1"/>
</dbReference>
<keyword evidence="2 3" id="KW-0694">RNA-binding</keyword>
<accession>A0A8X7UU59</accession>
<keyword evidence="1" id="KW-0677">Repeat</keyword>
<gene>
    <name evidence="6" type="ORF">Bca52824_049450</name>
</gene>
<dbReference type="Pfam" id="PF00076">
    <property type="entry name" value="RRM_1"/>
    <property type="match status" value="1"/>
</dbReference>
<dbReference type="SUPFAM" id="SSF54928">
    <property type="entry name" value="RNA-binding domain, RBD"/>
    <property type="match status" value="1"/>
</dbReference>
<evidence type="ECO:0000313" key="7">
    <source>
        <dbReference type="Proteomes" id="UP000886595"/>
    </source>
</evidence>
<feature type="domain" description="RRM" evidence="5">
    <location>
        <begin position="71"/>
        <end position="152"/>
    </location>
</feature>
<protein>
    <recommendedName>
        <fullName evidence="5">RRM domain-containing protein</fullName>
    </recommendedName>
</protein>
<reference evidence="6 7" key="1">
    <citation type="submission" date="2020-02" db="EMBL/GenBank/DDBJ databases">
        <authorList>
            <person name="Ma Q."/>
            <person name="Huang Y."/>
            <person name="Song X."/>
            <person name="Pei D."/>
        </authorList>
    </citation>
    <scope>NUCLEOTIDE SEQUENCE [LARGE SCALE GENOMIC DNA]</scope>
    <source>
        <strain evidence="6">Sxm20200214</strain>
        <tissue evidence="6">Leaf</tissue>
    </source>
</reference>
<evidence type="ECO:0000313" key="6">
    <source>
        <dbReference type="EMBL" id="KAG2289846.1"/>
    </source>
</evidence>
<proteinExistence type="predicted"/>
<keyword evidence="7" id="KW-1185">Reference proteome</keyword>
<sequence length="469" mass="53769">MDQSKLKRCSASSSSHAEAAAEATDPLQKERVLDSETEANSRKKQKQEEETTEKKKECCFDTKDAKGNNERTIFVTGFDNSGSRDEIRSALAKHLSSCGELTRVFVHIECETGVSRGYAFINLKKRVGIEAALSLNESDLGGHKLLVTMARLRDEYYAHFNFKGCEICRAGYTAGRKRLYRWNLRTGGGKVRRFSPKFEDKCRRHHEERMASRKMNKWSHGLRPVWTLAENQLLSYFGRLSPEDCNQFKIHDTTFTEFRFTWREKRQDTVPEPFVQEEHLDTCWAIALFRGQSALLVWILDIDLNHRPRGFVQVEQDQFELLIENLLVKGPVVVAFDVFPSYEDKFVPALGQGNFTPTDVECEMRLYQRFTRHCVVLYGKGVNSSLSQKSSGKHAWRWQQCNSYGTRHMFVQSRNLITDLIVHAGKLAGTPPEHTGTGVRGKTAMNSRGGRKTTRRNAKAFAFRSLTFR</sequence>
<feature type="region of interest" description="Disordered" evidence="4">
    <location>
        <begin position="1"/>
        <end position="56"/>
    </location>
</feature>
<dbReference type="InterPro" id="IPR035979">
    <property type="entry name" value="RBD_domain_sf"/>
</dbReference>
<feature type="compositionally biased region" description="Low complexity" evidence="4">
    <location>
        <begin position="10"/>
        <end position="23"/>
    </location>
</feature>
<evidence type="ECO:0000256" key="3">
    <source>
        <dbReference type="PROSITE-ProRule" id="PRU00176"/>
    </source>
</evidence>
<dbReference type="SMART" id="SM00360">
    <property type="entry name" value="RRM"/>
    <property type="match status" value="1"/>
</dbReference>
<dbReference type="PANTHER" id="PTHR23236:SF119">
    <property type="entry name" value="NUCLEAR RNA-BINDING PROTEIN SART-3"/>
    <property type="match status" value="1"/>
</dbReference>
<evidence type="ECO:0000256" key="4">
    <source>
        <dbReference type="SAM" id="MobiDB-lite"/>
    </source>
</evidence>
<dbReference type="InterPro" id="IPR000504">
    <property type="entry name" value="RRM_dom"/>
</dbReference>
<organism evidence="6 7">
    <name type="scientific">Brassica carinata</name>
    <name type="common">Ethiopian mustard</name>
    <name type="synonym">Abyssinian cabbage</name>
    <dbReference type="NCBI Taxonomy" id="52824"/>
    <lineage>
        <taxon>Eukaryota</taxon>
        <taxon>Viridiplantae</taxon>
        <taxon>Streptophyta</taxon>
        <taxon>Embryophyta</taxon>
        <taxon>Tracheophyta</taxon>
        <taxon>Spermatophyta</taxon>
        <taxon>Magnoliopsida</taxon>
        <taxon>eudicotyledons</taxon>
        <taxon>Gunneridae</taxon>
        <taxon>Pentapetalae</taxon>
        <taxon>rosids</taxon>
        <taxon>malvids</taxon>
        <taxon>Brassicales</taxon>
        <taxon>Brassicaceae</taxon>
        <taxon>Brassiceae</taxon>
        <taxon>Brassica</taxon>
    </lineage>
</organism>
<dbReference type="AlphaFoldDB" id="A0A8X7UU59"/>
<dbReference type="InterPro" id="IPR038765">
    <property type="entry name" value="Papain-like_cys_pep_sf"/>
</dbReference>
<dbReference type="PANTHER" id="PTHR23236">
    <property type="entry name" value="EUKARYOTIC TRANSLATION INITIATION FACTOR 4B/4H"/>
    <property type="match status" value="1"/>
</dbReference>
<name>A0A8X7UU59_BRACI</name>
<feature type="region of interest" description="Disordered" evidence="4">
    <location>
        <begin position="431"/>
        <end position="454"/>
    </location>
</feature>
<dbReference type="EMBL" id="JAAMPC010000010">
    <property type="protein sequence ID" value="KAG2289846.1"/>
    <property type="molecule type" value="Genomic_DNA"/>
</dbReference>
<evidence type="ECO:0000256" key="2">
    <source>
        <dbReference type="ARBA" id="ARBA00022884"/>
    </source>
</evidence>
<evidence type="ECO:0000256" key="1">
    <source>
        <dbReference type="ARBA" id="ARBA00022737"/>
    </source>
</evidence>
<dbReference type="GO" id="GO:0003723">
    <property type="term" value="F:RNA binding"/>
    <property type="evidence" value="ECO:0007669"/>
    <property type="project" value="UniProtKB-UniRule"/>
</dbReference>
<dbReference type="OrthoDB" id="1046468at2759"/>
<feature type="compositionally biased region" description="Basic and acidic residues" evidence="4">
    <location>
        <begin position="46"/>
        <end position="56"/>
    </location>
</feature>
<comment type="caution">
    <text evidence="6">The sequence shown here is derived from an EMBL/GenBank/DDBJ whole genome shotgun (WGS) entry which is preliminary data.</text>
</comment>
<evidence type="ECO:0000259" key="5">
    <source>
        <dbReference type="PROSITE" id="PS50102"/>
    </source>
</evidence>
<dbReference type="InterPro" id="IPR012677">
    <property type="entry name" value="Nucleotide-bd_a/b_plait_sf"/>
</dbReference>
<dbReference type="Proteomes" id="UP000886595">
    <property type="component" value="Unassembled WGS sequence"/>
</dbReference>
<dbReference type="SUPFAM" id="SSF54001">
    <property type="entry name" value="Cysteine proteinases"/>
    <property type="match status" value="1"/>
</dbReference>
<dbReference type="Gene3D" id="3.30.70.330">
    <property type="match status" value="1"/>
</dbReference>